<evidence type="ECO:0000259" key="1">
    <source>
        <dbReference type="PROSITE" id="PS50404"/>
    </source>
</evidence>
<dbReference type="AlphaFoldDB" id="A0A4U0UFM1"/>
<protein>
    <recommendedName>
        <fullName evidence="1">GST N-terminal domain-containing protein</fullName>
    </recommendedName>
</protein>
<dbReference type="PROSITE" id="PS50404">
    <property type="entry name" value="GST_NTER"/>
    <property type="match status" value="1"/>
</dbReference>
<dbReference type="InterPro" id="IPR004045">
    <property type="entry name" value="Glutathione_S-Trfase_N"/>
</dbReference>
<comment type="caution">
    <text evidence="2">The sequence shown here is derived from an EMBL/GenBank/DDBJ whole genome shotgun (WGS) entry which is preliminary data.</text>
</comment>
<feature type="domain" description="GST N-terminal" evidence="1">
    <location>
        <begin position="6"/>
        <end position="86"/>
    </location>
</feature>
<dbReference type="CDD" id="cd00570">
    <property type="entry name" value="GST_N_family"/>
    <property type="match status" value="1"/>
</dbReference>
<dbReference type="InterPro" id="IPR058268">
    <property type="entry name" value="DUF7962"/>
</dbReference>
<dbReference type="Gene3D" id="3.40.30.110">
    <property type="match status" value="2"/>
</dbReference>
<proteinExistence type="predicted"/>
<keyword evidence="3" id="KW-1185">Reference proteome</keyword>
<dbReference type="Pfam" id="PF13417">
    <property type="entry name" value="GST_N_3"/>
    <property type="match status" value="1"/>
</dbReference>
<reference evidence="2 3" key="1">
    <citation type="submission" date="2017-03" db="EMBL/GenBank/DDBJ databases">
        <title>Genomes of endolithic fungi from Antarctica.</title>
        <authorList>
            <person name="Coleine C."/>
            <person name="Masonjones S."/>
            <person name="Stajich J.E."/>
        </authorList>
    </citation>
    <scope>NUCLEOTIDE SEQUENCE [LARGE SCALE GENOMIC DNA]</scope>
    <source>
        <strain evidence="2 3">CCFEE 6315</strain>
    </source>
</reference>
<evidence type="ECO:0000313" key="3">
    <source>
        <dbReference type="Proteomes" id="UP000308549"/>
    </source>
</evidence>
<dbReference type="SUPFAM" id="SSF52833">
    <property type="entry name" value="Thioredoxin-like"/>
    <property type="match status" value="1"/>
</dbReference>
<accession>A0A4U0UFM1</accession>
<dbReference type="OrthoDB" id="202840at2759"/>
<dbReference type="InterPro" id="IPR036282">
    <property type="entry name" value="Glutathione-S-Trfase_C_sf"/>
</dbReference>
<name>A0A4U0UFM1_9PEZI</name>
<sequence>MDEPTPPVVLFGYEASTFTLKIRLALKLKQIPYTFITVSSMMPRPRLRDTFNLTYRKIPILLIGKELYCDTSLIVEALEHFFPESEGYRTLYPTAADGRDYRPMIRGFASYWTDRPLFRVTTGLIPSSVWRTSFGDDRAELIGHRLDPEKLEKKVPENLSRLDMQLSLLEPLFANNDDSPWIFSTSSPSLADVSLFYQLSWGSDIAAGRLINNLTGGGTSDTDTTGATPVFNAKRYPALFTWYTTFQRYIDNLPSTETMDPDFEDVVRWIQKSPTLGKKSLLLPTPRSSHAELDRKTGLTEGTVVSVAPDDTGRADPTIGTLVVMSPEEVVIKPQPLEKPAEVDVRMHFPRLGFVVRPADKAKL</sequence>
<dbReference type="Proteomes" id="UP000308549">
    <property type="component" value="Unassembled WGS sequence"/>
</dbReference>
<dbReference type="SUPFAM" id="SSF47616">
    <property type="entry name" value="GST C-terminal domain-like"/>
    <property type="match status" value="1"/>
</dbReference>
<dbReference type="Pfam" id="PF25907">
    <property type="entry name" value="DUF7962"/>
    <property type="match status" value="1"/>
</dbReference>
<evidence type="ECO:0000313" key="2">
    <source>
        <dbReference type="EMBL" id="TKA34264.1"/>
    </source>
</evidence>
<dbReference type="EMBL" id="NAJL01000001">
    <property type="protein sequence ID" value="TKA34264.1"/>
    <property type="molecule type" value="Genomic_DNA"/>
</dbReference>
<organism evidence="2 3">
    <name type="scientific">Salinomyces thailandicus</name>
    <dbReference type="NCBI Taxonomy" id="706561"/>
    <lineage>
        <taxon>Eukaryota</taxon>
        <taxon>Fungi</taxon>
        <taxon>Dikarya</taxon>
        <taxon>Ascomycota</taxon>
        <taxon>Pezizomycotina</taxon>
        <taxon>Dothideomycetes</taxon>
        <taxon>Dothideomycetidae</taxon>
        <taxon>Mycosphaerellales</taxon>
        <taxon>Teratosphaeriaceae</taxon>
        <taxon>Salinomyces</taxon>
    </lineage>
</organism>
<gene>
    <name evidence="2" type="ORF">B0A50_00244</name>
</gene>
<dbReference type="InterPro" id="IPR036249">
    <property type="entry name" value="Thioredoxin-like_sf"/>
</dbReference>